<organism evidence="2 3">
    <name type="scientific">Erythrobacter rubeus</name>
    <dbReference type="NCBI Taxonomy" id="2760803"/>
    <lineage>
        <taxon>Bacteria</taxon>
        <taxon>Pseudomonadati</taxon>
        <taxon>Pseudomonadota</taxon>
        <taxon>Alphaproteobacteria</taxon>
        <taxon>Sphingomonadales</taxon>
        <taxon>Erythrobacteraceae</taxon>
        <taxon>Erythrobacter/Porphyrobacter group</taxon>
        <taxon>Erythrobacter</taxon>
    </lineage>
</organism>
<keyword evidence="1" id="KW-0812">Transmembrane</keyword>
<dbReference type="RefSeq" id="WP_190787211.1">
    <property type="nucleotide sequence ID" value="NZ_JACXLC010000001.1"/>
</dbReference>
<feature type="transmembrane region" description="Helical" evidence="1">
    <location>
        <begin position="67"/>
        <end position="83"/>
    </location>
</feature>
<proteinExistence type="predicted"/>
<sequence length="103" mass="11778">MTRNDPIKDFLDKPTAVEQGAFAPIMAYVERHSKAFSILGLAWLWFSIAVWARWITLPEIPFLTKDQVATLGIIYNAGWWGFVRPRIMKMKSAYDAEKDVSNG</sequence>
<protein>
    <recommendedName>
        <fullName evidence="4">Holin of 3TMs, for gene-transfer release</fullName>
    </recommendedName>
</protein>
<accession>A0ABR8KU77</accession>
<gene>
    <name evidence="2" type="ORF">IB285_05405</name>
</gene>
<evidence type="ECO:0000313" key="3">
    <source>
        <dbReference type="Proteomes" id="UP000635384"/>
    </source>
</evidence>
<name>A0ABR8KU77_9SPHN</name>
<dbReference type="EMBL" id="JACXLC010000001">
    <property type="protein sequence ID" value="MBD2841696.1"/>
    <property type="molecule type" value="Genomic_DNA"/>
</dbReference>
<feature type="transmembrane region" description="Helical" evidence="1">
    <location>
        <begin position="35"/>
        <end position="55"/>
    </location>
</feature>
<reference evidence="2 3" key="1">
    <citation type="submission" date="2020-09" db="EMBL/GenBank/DDBJ databases">
        <authorList>
            <person name="Yoon J.-W."/>
        </authorList>
    </citation>
    <scope>NUCLEOTIDE SEQUENCE [LARGE SCALE GENOMIC DNA]</scope>
    <source>
        <strain evidence="2 3">KMU-140</strain>
    </source>
</reference>
<comment type="caution">
    <text evidence="2">The sequence shown here is derived from an EMBL/GenBank/DDBJ whole genome shotgun (WGS) entry which is preliminary data.</text>
</comment>
<dbReference type="Proteomes" id="UP000635384">
    <property type="component" value="Unassembled WGS sequence"/>
</dbReference>
<evidence type="ECO:0000256" key="1">
    <source>
        <dbReference type="SAM" id="Phobius"/>
    </source>
</evidence>
<evidence type="ECO:0000313" key="2">
    <source>
        <dbReference type="EMBL" id="MBD2841696.1"/>
    </source>
</evidence>
<keyword evidence="1" id="KW-1133">Transmembrane helix</keyword>
<keyword evidence="3" id="KW-1185">Reference proteome</keyword>
<evidence type="ECO:0008006" key="4">
    <source>
        <dbReference type="Google" id="ProtNLM"/>
    </source>
</evidence>
<keyword evidence="1" id="KW-0472">Membrane</keyword>